<keyword evidence="1" id="KW-0175">Coiled coil</keyword>
<protein>
    <submittedName>
        <fullName evidence="3">AAA family ATPase</fullName>
    </submittedName>
</protein>
<feature type="region of interest" description="Disordered" evidence="2">
    <location>
        <begin position="596"/>
        <end position="616"/>
    </location>
</feature>
<dbReference type="EMBL" id="JABAHY010000015">
    <property type="protein sequence ID" value="NLS10813.1"/>
    <property type="molecule type" value="Genomic_DNA"/>
</dbReference>
<proteinExistence type="predicted"/>
<evidence type="ECO:0000256" key="1">
    <source>
        <dbReference type="SAM" id="Coils"/>
    </source>
</evidence>
<evidence type="ECO:0000256" key="2">
    <source>
        <dbReference type="SAM" id="MobiDB-lite"/>
    </source>
</evidence>
<feature type="coiled-coil region" evidence="1">
    <location>
        <begin position="711"/>
        <end position="759"/>
    </location>
</feature>
<dbReference type="Proteomes" id="UP000523139">
    <property type="component" value="Unassembled WGS sequence"/>
</dbReference>
<dbReference type="InterPro" id="IPR027417">
    <property type="entry name" value="P-loop_NTPase"/>
</dbReference>
<evidence type="ECO:0000313" key="3">
    <source>
        <dbReference type="EMBL" id="NLS10813.1"/>
    </source>
</evidence>
<feature type="compositionally biased region" description="Basic and acidic residues" evidence="2">
    <location>
        <begin position="1112"/>
        <end position="1123"/>
    </location>
</feature>
<accession>A0A7X8TMM3</accession>
<dbReference type="SUPFAM" id="SSF52540">
    <property type="entry name" value="P-loop containing nucleoside triphosphate hydrolases"/>
    <property type="match status" value="1"/>
</dbReference>
<gene>
    <name evidence="3" type="ORF">HGQ17_12590</name>
</gene>
<comment type="caution">
    <text evidence="3">The sequence shown here is derived from an EMBL/GenBank/DDBJ whole genome shotgun (WGS) entry which is preliminary data.</text>
</comment>
<feature type="coiled-coil region" evidence="1">
    <location>
        <begin position="636"/>
        <end position="663"/>
    </location>
</feature>
<dbReference type="Pfam" id="PF13558">
    <property type="entry name" value="SbcC_Walker_B"/>
    <property type="match status" value="1"/>
</dbReference>
<keyword evidence="4" id="KW-1185">Reference proteome</keyword>
<reference evidence="3 4" key="1">
    <citation type="submission" date="2020-04" db="EMBL/GenBank/DDBJ databases">
        <title>Nesterenkonia sp. nov., isolated from marine sediment.</title>
        <authorList>
            <person name="Zhang G."/>
        </authorList>
    </citation>
    <scope>NUCLEOTIDE SEQUENCE [LARGE SCALE GENOMIC DNA]</scope>
    <source>
        <strain evidence="3 4">MY13</strain>
    </source>
</reference>
<dbReference type="RefSeq" id="WP_168888301.1">
    <property type="nucleotide sequence ID" value="NZ_JABAHY010000015.1"/>
</dbReference>
<name>A0A7X8TMM3_9MICC</name>
<evidence type="ECO:0000313" key="4">
    <source>
        <dbReference type="Proteomes" id="UP000523139"/>
    </source>
</evidence>
<organism evidence="3 4">
    <name type="scientific">Nesterenkonia sedimenti</name>
    <dbReference type="NCBI Taxonomy" id="1463632"/>
    <lineage>
        <taxon>Bacteria</taxon>
        <taxon>Bacillati</taxon>
        <taxon>Actinomycetota</taxon>
        <taxon>Actinomycetes</taxon>
        <taxon>Micrococcales</taxon>
        <taxon>Micrococcaceae</taxon>
        <taxon>Nesterenkonia</taxon>
    </lineage>
</organism>
<sequence length="1151" mass="127085">MSDGQLLAGQWRLERIELVNWGTFHGHHVIEVPRKGFLLTGHSGSGKSSVVDAITAVLTPRMRASFNAAAADGSSGGADRTVLTYVRGAYSRGADADSGEITTQYLRPPLDTAGKEKGGTWSGILLGYGNGAGKLTHLVKLFHAKRGASVPADVSELHMIAEAPVSLMDLQPYARDGLKERELKKHYPAAFVHKQHKRFTARFTRDLGIVGERATLLLHRTQAAKNLGSLDDLFRDFMLDEPETFALADRAVEQFGELSEAHEAVVRARRQIEHLEPLEQVSTTYDDAVTAERQTVALADALEDFTRGWKRQLLQDAEAKAVLAVDEAQTQVDQAAADQKIADARQRQAQAAVEQRGGARLESLEETIRTRGEAVEAAQSQLALLKERLSAAELPVPASAAELAELKRTAGRELAVTGEAESSQREAAQEVMGRKAEAQKTLAEIDRELAAMKRSRSNVGERLMAARTLIAQAAGLPEKTLPFAAELLKVRDEHAEWTGAIERVLRPLATVMLVPAAHEFAVSAAVEAHHLGARLRFETIPVESSAPVKPESAESLVYRVEVGEAPSSVQSWLRYELARRFDYRCVENPQQLAETDRGVTRAGQVKRGPRSFEKDDTSRVDDRRTWVLGFNNDAKVEHYLQLRRTAEAKIAQLDEELGTLIRAEQTHRRRLTALEEVLRVEWSAVDVTARKKALAAAESDRATLLAGDGDLRKAQTQLAEAEQALQKAQEHWQQTSQKLATATSERQRLQAAIAELEGEQIAEVPETVAEALRAEFAEHRTQRTVTHNSIETDARRVANALNTRIRAAAEAQSAAAQRITEITVNFRNDWPAAAGDLGEGVEARSGYQELLGTLRADRLPDFEARFLQMLKEQSQQNVGLLAERIRSAPREIRRRVDPINESLLRSQFAPDRYLQIQVQEARPATVREFLADLNTITSGALAMEESAQEAERRFAVLKKVMRALGSSEAADRTWRLHCLDTRRHVKFLGLEQDSRGEVLDYYDSGRGRSGGQKQKLVVFCLAAALRYQLTRETEDLPSYGSIVMDEAFDKADARFTRMALDIFAEFGFHMILATPLKMLQVLENYVGGIALVTSQDGHHSYSSPVAFDDQRLAAGRAEDEHASSSDAGKLGSNGVGTAERTVDDTLFEVEP</sequence>
<feature type="region of interest" description="Disordered" evidence="2">
    <location>
        <begin position="1112"/>
        <end position="1151"/>
    </location>
</feature>
<dbReference type="Gene3D" id="3.40.50.300">
    <property type="entry name" value="P-loop containing nucleotide triphosphate hydrolases"/>
    <property type="match status" value="1"/>
</dbReference>
<dbReference type="Pfam" id="PF13555">
    <property type="entry name" value="AAA_29"/>
    <property type="match status" value="1"/>
</dbReference>
<feature type="coiled-coil region" evidence="1">
    <location>
        <begin position="428"/>
        <end position="455"/>
    </location>
</feature>
<dbReference type="AlphaFoldDB" id="A0A7X8TMM3"/>